<evidence type="ECO:0000313" key="1">
    <source>
        <dbReference type="EMBL" id="MBD2714926.1"/>
    </source>
</evidence>
<dbReference type="RefSeq" id="WP_190783906.1">
    <property type="nucleotide sequence ID" value="NZ_JACWZZ010000001.1"/>
</dbReference>
<evidence type="ECO:0008006" key="3">
    <source>
        <dbReference type="Google" id="ProtNLM"/>
    </source>
</evidence>
<keyword evidence="2" id="KW-1185">Reference proteome</keyword>
<comment type="caution">
    <text evidence="1">The sequence shown here is derived from an EMBL/GenBank/DDBJ whole genome shotgun (WGS) entry which is preliminary data.</text>
</comment>
<sequence>MNLLSNIRALVRRPWPLLLALSGLAITACDDEFEPPYALTGDGGFSTIGAAPAGLRNKYAPGEVVNLLVGFNAADNVRDFTVFQVIGRTDSAVVATLPPTNPVFDTRAGITAQPIAYTVPNLPNQTAVRVDVTTTFENGATRRQRFTYNVAARPILRFGTTASPTTITTFRNNLAATAQTENDIIGYNLVLNEGGIATAPATPSTATLFKNVDSLTTYYRIGTGRRVRFSSILNPSTGAANARTVDVRVPVGAQGQAVTFVFKAFSGPDSAVVTSAPLNVVAPTALSRVRTGRVTAGPSAPQDSVAYDLRLGANVLSSAPATTKDLFASGVLGTTVNLSSANTTVYYRIPVATAATGYYTTASANAVGTLLYQNAASLTGITALPGAVAAGDLFAVRVRGAEPMLLRVTGVKPSTAGSTARVVFEYRAF</sequence>
<organism evidence="1 2">
    <name type="scientific">Hymenobacter duratus</name>
    <dbReference type="NCBI Taxonomy" id="2771356"/>
    <lineage>
        <taxon>Bacteria</taxon>
        <taxon>Pseudomonadati</taxon>
        <taxon>Bacteroidota</taxon>
        <taxon>Cytophagia</taxon>
        <taxon>Cytophagales</taxon>
        <taxon>Hymenobacteraceae</taxon>
        <taxon>Hymenobacter</taxon>
    </lineage>
</organism>
<name>A0ABR8JGQ8_9BACT</name>
<proteinExistence type="predicted"/>
<gene>
    <name evidence="1" type="ORF">IC231_07750</name>
</gene>
<reference evidence="1 2" key="1">
    <citation type="submission" date="2020-09" db="EMBL/GenBank/DDBJ databases">
        <authorList>
            <person name="Kim M.K."/>
        </authorList>
    </citation>
    <scope>NUCLEOTIDE SEQUENCE [LARGE SCALE GENOMIC DNA]</scope>
    <source>
        <strain evidence="1 2">BT646</strain>
    </source>
</reference>
<protein>
    <recommendedName>
        <fullName evidence="3">DUF4270 family protein</fullName>
    </recommendedName>
</protein>
<accession>A0ABR8JGQ8</accession>
<evidence type="ECO:0000313" key="2">
    <source>
        <dbReference type="Proteomes" id="UP000642468"/>
    </source>
</evidence>
<dbReference type="EMBL" id="JACWZZ010000001">
    <property type="protein sequence ID" value="MBD2714926.1"/>
    <property type="molecule type" value="Genomic_DNA"/>
</dbReference>
<dbReference type="Proteomes" id="UP000642468">
    <property type="component" value="Unassembled WGS sequence"/>
</dbReference>